<keyword evidence="3" id="KW-1185">Reference proteome</keyword>
<organism evidence="2 3">
    <name type="scientific">Streptomyces pini</name>
    <dbReference type="NCBI Taxonomy" id="1520580"/>
    <lineage>
        <taxon>Bacteria</taxon>
        <taxon>Bacillati</taxon>
        <taxon>Actinomycetota</taxon>
        <taxon>Actinomycetes</taxon>
        <taxon>Kitasatosporales</taxon>
        <taxon>Streptomycetaceae</taxon>
        <taxon>Streptomyces</taxon>
    </lineage>
</organism>
<name>A0A1I4C0A9_9ACTN</name>
<dbReference type="Proteomes" id="UP000198928">
    <property type="component" value="Unassembled WGS sequence"/>
</dbReference>
<feature type="region of interest" description="Disordered" evidence="1">
    <location>
        <begin position="1"/>
        <end position="69"/>
    </location>
</feature>
<proteinExistence type="predicted"/>
<gene>
    <name evidence="2" type="ORF">SAMN05192584_108208</name>
</gene>
<dbReference type="RefSeq" id="WP_139238104.1">
    <property type="nucleotide sequence ID" value="NZ_FOSG01000008.1"/>
</dbReference>
<protein>
    <submittedName>
        <fullName evidence="2">Uncharacterized protein</fullName>
    </submittedName>
</protein>
<reference evidence="3" key="1">
    <citation type="submission" date="2016-10" db="EMBL/GenBank/DDBJ databases">
        <authorList>
            <person name="Varghese N."/>
            <person name="Submissions S."/>
        </authorList>
    </citation>
    <scope>NUCLEOTIDE SEQUENCE [LARGE SCALE GENOMIC DNA]</scope>
    <source>
        <strain evidence="3">PL19</strain>
    </source>
</reference>
<dbReference type="AlphaFoldDB" id="A0A1I4C0A9"/>
<feature type="compositionally biased region" description="Basic residues" evidence="1">
    <location>
        <begin position="22"/>
        <end position="31"/>
    </location>
</feature>
<dbReference type="EMBL" id="FOSG01000008">
    <property type="protein sequence ID" value="SFK74514.1"/>
    <property type="molecule type" value="Genomic_DNA"/>
</dbReference>
<evidence type="ECO:0000313" key="2">
    <source>
        <dbReference type="EMBL" id="SFK74514.1"/>
    </source>
</evidence>
<feature type="compositionally biased region" description="Basic and acidic residues" evidence="1">
    <location>
        <begin position="32"/>
        <end position="51"/>
    </location>
</feature>
<evidence type="ECO:0000256" key="1">
    <source>
        <dbReference type="SAM" id="MobiDB-lite"/>
    </source>
</evidence>
<evidence type="ECO:0000313" key="3">
    <source>
        <dbReference type="Proteomes" id="UP000198928"/>
    </source>
</evidence>
<sequence>MRVSVDRLLAETIPDGTFGGRRPTRRKRPVRGRPDPRAAAHRAALEAELHRAHPLTGSRKISTPERTGR</sequence>
<accession>A0A1I4C0A9</accession>